<reference evidence="6" key="1">
    <citation type="submission" date="2018-03" db="EMBL/GenBank/DDBJ databases">
        <title>New taxa in the Lactobacillus gasseri group.</title>
        <authorList>
            <person name="Tanizawa Y."/>
            <person name="Tohno M."/>
            <person name="Endo A."/>
            <person name="Arita M."/>
        </authorList>
    </citation>
    <scope>NUCLEOTIDE SEQUENCE [LARGE SCALE GENOMIC DNA]</scope>
    <source>
        <strain evidence="6">DSM 24759</strain>
    </source>
</reference>
<evidence type="ECO:0000256" key="3">
    <source>
        <dbReference type="ARBA" id="ARBA00022840"/>
    </source>
</evidence>
<dbReference type="GO" id="GO:0016887">
    <property type="term" value="F:ATP hydrolysis activity"/>
    <property type="evidence" value="ECO:0007669"/>
    <property type="project" value="InterPro"/>
</dbReference>
<dbReference type="OrthoDB" id="9804199at2"/>
<dbReference type="Pfam" id="PF00005">
    <property type="entry name" value="ABC_tran"/>
    <property type="match status" value="1"/>
</dbReference>
<dbReference type="PANTHER" id="PTHR42781:SF9">
    <property type="entry name" value="AMINO ACID ABC TRANSPORTER, ATP-BINDING PROTEIN-RELATED"/>
    <property type="match status" value="1"/>
</dbReference>
<dbReference type="SMART" id="SM00382">
    <property type="entry name" value="AAA"/>
    <property type="match status" value="1"/>
</dbReference>
<comment type="caution">
    <text evidence="5">The sequence shown here is derived from an EMBL/GenBank/DDBJ whole genome shotgun (WGS) entry which is preliminary data.</text>
</comment>
<keyword evidence="3 5" id="KW-0067">ATP-binding</keyword>
<name>A0A2Z6TDT2_9LACO</name>
<dbReference type="PANTHER" id="PTHR42781">
    <property type="entry name" value="SPERMIDINE/PUTRESCINE IMPORT ATP-BINDING PROTEIN POTA"/>
    <property type="match status" value="1"/>
</dbReference>
<evidence type="ECO:0000313" key="5">
    <source>
        <dbReference type="EMBL" id="GBG04270.1"/>
    </source>
</evidence>
<dbReference type="InterPro" id="IPR027417">
    <property type="entry name" value="P-loop_NTPase"/>
</dbReference>
<gene>
    <name evidence="5" type="ORF">LrDSM24759_01840</name>
</gene>
<organism evidence="5 6">
    <name type="scientific">Lactobacillus rodentium</name>
    <dbReference type="NCBI Taxonomy" id="947835"/>
    <lineage>
        <taxon>Bacteria</taxon>
        <taxon>Bacillati</taxon>
        <taxon>Bacillota</taxon>
        <taxon>Bacilli</taxon>
        <taxon>Lactobacillales</taxon>
        <taxon>Lactobacillaceae</taxon>
        <taxon>Lactobacillus</taxon>
    </lineage>
</organism>
<dbReference type="Gene3D" id="3.40.50.300">
    <property type="entry name" value="P-loop containing nucleotide triphosphate hydrolases"/>
    <property type="match status" value="1"/>
</dbReference>
<keyword evidence="2" id="KW-0547">Nucleotide-binding</keyword>
<sequence>MSGNKILELKNINKSFGSRKIIQDLNLELDKGDILSIIGPSGAGKTTLLRMIAGLETADSGHFYHDGQEFDPTDRSKHVVGMVFQDFNLFPNLTVMDNITLAPVNVKGLSKKDAEVAAQRIIDELDLNEVVNLYPYQLSGGQKQRVAIARALEMQPAILCYDEPTSALDPELVGKVKEIFFKLKQNGITQIVITHDHQFGKEVADKILEVSKFKGEQ</sequence>
<accession>A0A2Z6TDT2</accession>
<evidence type="ECO:0000256" key="2">
    <source>
        <dbReference type="ARBA" id="ARBA00022741"/>
    </source>
</evidence>
<dbReference type="GO" id="GO:0005524">
    <property type="term" value="F:ATP binding"/>
    <property type="evidence" value="ECO:0007669"/>
    <property type="project" value="UniProtKB-KW"/>
</dbReference>
<keyword evidence="6" id="KW-1185">Reference proteome</keyword>
<dbReference type="PROSITE" id="PS00211">
    <property type="entry name" value="ABC_TRANSPORTER_1"/>
    <property type="match status" value="1"/>
</dbReference>
<protein>
    <submittedName>
        <fullName evidence="5">Amino acid ABC transporter ATP-binding protein</fullName>
    </submittedName>
</protein>
<dbReference type="EMBL" id="BFBY01000001">
    <property type="protein sequence ID" value="GBG04270.1"/>
    <property type="molecule type" value="Genomic_DNA"/>
</dbReference>
<evidence type="ECO:0000256" key="1">
    <source>
        <dbReference type="ARBA" id="ARBA00022448"/>
    </source>
</evidence>
<dbReference type="SUPFAM" id="SSF52540">
    <property type="entry name" value="P-loop containing nucleoside triphosphate hydrolases"/>
    <property type="match status" value="1"/>
</dbReference>
<dbReference type="InterPro" id="IPR003439">
    <property type="entry name" value="ABC_transporter-like_ATP-bd"/>
</dbReference>
<proteinExistence type="predicted"/>
<dbReference type="InterPro" id="IPR017871">
    <property type="entry name" value="ABC_transporter-like_CS"/>
</dbReference>
<dbReference type="AlphaFoldDB" id="A0A2Z6TDT2"/>
<dbReference type="InterPro" id="IPR003593">
    <property type="entry name" value="AAA+_ATPase"/>
</dbReference>
<dbReference type="Proteomes" id="UP000257317">
    <property type="component" value="Unassembled WGS sequence"/>
</dbReference>
<dbReference type="InterPro" id="IPR050093">
    <property type="entry name" value="ABC_SmlMolc_Importer"/>
</dbReference>
<evidence type="ECO:0000313" key="6">
    <source>
        <dbReference type="Proteomes" id="UP000257317"/>
    </source>
</evidence>
<keyword evidence="1" id="KW-0813">Transport</keyword>
<dbReference type="PROSITE" id="PS50893">
    <property type="entry name" value="ABC_TRANSPORTER_2"/>
    <property type="match status" value="1"/>
</dbReference>
<feature type="domain" description="ABC transporter" evidence="4">
    <location>
        <begin position="7"/>
        <end position="217"/>
    </location>
</feature>
<evidence type="ECO:0000259" key="4">
    <source>
        <dbReference type="PROSITE" id="PS50893"/>
    </source>
</evidence>